<dbReference type="EMBL" id="JBHTBE010000003">
    <property type="protein sequence ID" value="MFC7269770.1"/>
    <property type="molecule type" value="Genomic_DNA"/>
</dbReference>
<dbReference type="Pfam" id="PF00440">
    <property type="entry name" value="TetR_N"/>
    <property type="match status" value="1"/>
</dbReference>
<dbReference type="PANTHER" id="PTHR30055:SF241">
    <property type="entry name" value="TRANSCRIPTIONAL REGULATORY PROTEIN"/>
    <property type="match status" value="1"/>
</dbReference>
<evidence type="ECO:0000256" key="1">
    <source>
        <dbReference type="ARBA" id="ARBA00023125"/>
    </source>
</evidence>
<keyword evidence="1 2" id="KW-0238">DNA-binding</keyword>
<feature type="DNA-binding region" description="H-T-H motif" evidence="2">
    <location>
        <begin position="36"/>
        <end position="55"/>
    </location>
</feature>
<dbReference type="PROSITE" id="PS50977">
    <property type="entry name" value="HTH_TETR_2"/>
    <property type="match status" value="1"/>
</dbReference>
<dbReference type="RefSeq" id="WP_262874691.1">
    <property type="nucleotide sequence ID" value="NZ_BAABKW010000001.1"/>
</dbReference>
<dbReference type="InterPro" id="IPR050109">
    <property type="entry name" value="HTH-type_TetR-like_transc_reg"/>
</dbReference>
<dbReference type="PANTHER" id="PTHR30055">
    <property type="entry name" value="HTH-TYPE TRANSCRIPTIONAL REGULATOR RUTR"/>
    <property type="match status" value="1"/>
</dbReference>
<evidence type="ECO:0000259" key="3">
    <source>
        <dbReference type="PROSITE" id="PS50977"/>
    </source>
</evidence>
<protein>
    <submittedName>
        <fullName evidence="4">TetR/AcrR family transcriptional regulator</fullName>
    </submittedName>
</protein>
<dbReference type="Proteomes" id="UP001596507">
    <property type="component" value="Unassembled WGS sequence"/>
</dbReference>
<dbReference type="InterPro" id="IPR001647">
    <property type="entry name" value="HTH_TetR"/>
</dbReference>
<evidence type="ECO:0000313" key="5">
    <source>
        <dbReference type="Proteomes" id="UP001596507"/>
    </source>
</evidence>
<feature type="domain" description="HTH tetR-type" evidence="3">
    <location>
        <begin position="13"/>
        <end position="73"/>
    </location>
</feature>
<dbReference type="InterPro" id="IPR036271">
    <property type="entry name" value="Tet_transcr_reg_TetR-rel_C_sf"/>
</dbReference>
<comment type="caution">
    <text evidence="4">The sequence shown here is derived from an EMBL/GenBank/DDBJ whole genome shotgun (WGS) entry which is preliminary data.</text>
</comment>
<proteinExistence type="predicted"/>
<organism evidence="4 5">
    <name type="scientific">Microbacterium fluvii</name>
    <dbReference type="NCBI Taxonomy" id="415215"/>
    <lineage>
        <taxon>Bacteria</taxon>
        <taxon>Bacillati</taxon>
        <taxon>Actinomycetota</taxon>
        <taxon>Actinomycetes</taxon>
        <taxon>Micrococcales</taxon>
        <taxon>Microbacteriaceae</taxon>
        <taxon>Microbacterium</taxon>
    </lineage>
</organism>
<evidence type="ECO:0000313" key="4">
    <source>
        <dbReference type="EMBL" id="MFC7269770.1"/>
    </source>
</evidence>
<dbReference type="PRINTS" id="PR00455">
    <property type="entry name" value="HTHTETR"/>
</dbReference>
<gene>
    <name evidence="4" type="ORF">ACFQRL_12420</name>
</gene>
<accession>A0ABW2HJR5</accession>
<name>A0ABW2HJR5_9MICO</name>
<dbReference type="SUPFAM" id="SSF48498">
    <property type="entry name" value="Tetracyclin repressor-like, C-terminal domain"/>
    <property type="match status" value="1"/>
</dbReference>
<keyword evidence="5" id="KW-1185">Reference proteome</keyword>
<sequence length="207" mass="22751">MTDITVAPSRRRETTRAKLFEAAAQVFAEVGMDAASVEMICDRAGFTRGAFYSNFESKDQLFLELITHMTEAKLDEVAVRVRAIEPGEIADPAALVHQIIGVSEGAGMEPQLVSELRTQALRDPRMAEAYLAWHDGIIGRVEQIIDEVTALHPVRLRLTAPQAARLLVDIADDTCVRAAIEGCSRAQTEELLKERLQQIVVALVDIG</sequence>
<reference evidence="5" key="1">
    <citation type="journal article" date="2019" name="Int. J. Syst. Evol. Microbiol.">
        <title>The Global Catalogue of Microorganisms (GCM) 10K type strain sequencing project: providing services to taxonomists for standard genome sequencing and annotation.</title>
        <authorList>
            <consortium name="The Broad Institute Genomics Platform"/>
            <consortium name="The Broad Institute Genome Sequencing Center for Infectious Disease"/>
            <person name="Wu L."/>
            <person name="Ma J."/>
        </authorList>
    </citation>
    <scope>NUCLEOTIDE SEQUENCE [LARGE SCALE GENOMIC DNA]</scope>
    <source>
        <strain evidence="5">CGMCC 1.15772</strain>
    </source>
</reference>
<dbReference type="SUPFAM" id="SSF46689">
    <property type="entry name" value="Homeodomain-like"/>
    <property type="match status" value="1"/>
</dbReference>
<dbReference type="Gene3D" id="1.10.357.10">
    <property type="entry name" value="Tetracycline Repressor, domain 2"/>
    <property type="match status" value="1"/>
</dbReference>
<dbReference type="InterPro" id="IPR009057">
    <property type="entry name" value="Homeodomain-like_sf"/>
</dbReference>
<evidence type="ECO:0000256" key="2">
    <source>
        <dbReference type="PROSITE-ProRule" id="PRU00335"/>
    </source>
</evidence>